<evidence type="ECO:0000313" key="2">
    <source>
        <dbReference type="EMBL" id="PZF78176.1"/>
    </source>
</evidence>
<keyword evidence="3" id="KW-1185">Reference proteome</keyword>
<reference evidence="3" key="1">
    <citation type="submission" date="2018-06" db="EMBL/GenBank/DDBJ databases">
        <title>Aestuariibacter litoralis strain KCTC 52945T.</title>
        <authorList>
            <person name="Li X."/>
            <person name="Salam N."/>
            <person name="Li J.-L."/>
            <person name="Chen Y.-M."/>
            <person name="Yang Z.-W."/>
            <person name="Zhang L.-Y."/>
            <person name="Han M.-X."/>
            <person name="Xiao M."/>
            <person name="Li W.-J."/>
        </authorList>
    </citation>
    <scope>NUCLEOTIDE SEQUENCE [LARGE SCALE GENOMIC DNA]</scope>
    <source>
        <strain evidence="3">KCTC 52945</strain>
    </source>
</reference>
<dbReference type="GO" id="GO:0033014">
    <property type="term" value="P:tetrapyrrole biosynthetic process"/>
    <property type="evidence" value="ECO:0007669"/>
    <property type="project" value="InterPro"/>
</dbReference>
<evidence type="ECO:0000259" key="1">
    <source>
        <dbReference type="Pfam" id="PF02602"/>
    </source>
</evidence>
<dbReference type="CDD" id="cd06578">
    <property type="entry name" value="HemD"/>
    <property type="match status" value="1"/>
</dbReference>
<dbReference type="EMBL" id="QKVK01000002">
    <property type="protein sequence ID" value="PZF78176.1"/>
    <property type="molecule type" value="Genomic_DNA"/>
</dbReference>
<evidence type="ECO:0000313" key="3">
    <source>
        <dbReference type="Proteomes" id="UP000248795"/>
    </source>
</evidence>
<dbReference type="Gene3D" id="3.40.50.10090">
    <property type="match status" value="2"/>
</dbReference>
<name>A0A2W2BXJ2_9HYPH</name>
<comment type="caution">
    <text evidence="2">The sequence shown here is derived from an EMBL/GenBank/DDBJ whole genome shotgun (WGS) entry which is preliminary data.</text>
</comment>
<sequence length="235" mass="24165">MRIAVTRPEEDAGPLTAKLSAMGHEVVMAPLLTITPREGVSIPALPWQAVAVTSANGIRALPAGHGLTQFRVLTVGPQSLKAATAAGLRAEAHGGDVNGLAAFIRNNLDPKAGPILYLSGAETAGDLHGQLAAAGFDCHRVVLYDAAPAETLGAAETALHAGTIDAVLLYSPRSAKIWRGLVEGAGLGAEAARVAHLCLSRNVAAALPEDWNSAVSESPDEAAILRLLEQSGRTL</sequence>
<feature type="domain" description="Tetrapyrrole biosynthesis uroporphyrinogen III synthase" evidence="1">
    <location>
        <begin position="15"/>
        <end position="224"/>
    </location>
</feature>
<gene>
    <name evidence="2" type="ORF">DK847_07115</name>
</gene>
<dbReference type="AlphaFoldDB" id="A0A2W2BXJ2"/>
<dbReference type="Proteomes" id="UP000248795">
    <property type="component" value="Unassembled WGS sequence"/>
</dbReference>
<dbReference type="InterPro" id="IPR036108">
    <property type="entry name" value="4pyrrol_syn_uPrphyn_synt_sf"/>
</dbReference>
<dbReference type="SUPFAM" id="SSF69618">
    <property type="entry name" value="HemD-like"/>
    <property type="match status" value="1"/>
</dbReference>
<proteinExistence type="predicted"/>
<dbReference type="GO" id="GO:0004852">
    <property type="term" value="F:uroporphyrinogen-III synthase activity"/>
    <property type="evidence" value="ECO:0007669"/>
    <property type="project" value="InterPro"/>
</dbReference>
<dbReference type="InterPro" id="IPR003754">
    <property type="entry name" value="4pyrrol_synth_uPrphyn_synth"/>
</dbReference>
<dbReference type="RefSeq" id="WP_111197190.1">
    <property type="nucleotide sequence ID" value="NZ_QKVK01000002.1"/>
</dbReference>
<dbReference type="Pfam" id="PF02602">
    <property type="entry name" value="HEM4"/>
    <property type="match status" value="1"/>
</dbReference>
<protein>
    <recommendedName>
        <fullName evidence="1">Tetrapyrrole biosynthesis uroporphyrinogen III synthase domain-containing protein</fullName>
    </recommendedName>
</protein>
<accession>A0A2W2BXJ2</accession>
<organism evidence="2 3">
    <name type="scientific">Aestuariivirga litoralis</name>
    <dbReference type="NCBI Taxonomy" id="2650924"/>
    <lineage>
        <taxon>Bacteria</taxon>
        <taxon>Pseudomonadati</taxon>
        <taxon>Pseudomonadota</taxon>
        <taxon>Alphaproteobacteria</taxon>
        <taxon>Hyphomicrobiales</taxon>
        <taxon>Aestuariivirgaceae</taxon>
        <taxon>Aestuariivirga</taxon>
    </lineage>
</organism>